<organism evidence="5 6">
    <name type="scientific">Merluccius polli</name>
    <name type="common">Benguela hake</name>
    <name type="synonym">Merluccius cadenati</name>
    <dbReference type="NCBI Taxonomy" id="89951"/>
    <lineage>
        <taxon>Eukaryota</taxon>
        <taxon>Metazoa</taxon>
        <taxon>Chordata</taxon>
        <taxon>Craniata</taxon>
        <taxon>Vertebrata</taxon>
        <taxon>Euteleostomi</taxon>
        <taxon>Actinopterygii</taxon>
        <taxon>Neopterygii</taxon>
        <taxon>Teleostei</taxon>
        <taxon>Neoteleostei</taxon>
        <taxon>Acanthomorphata</taxon>
        <taxon>Zeiogadaria</taxon>
        <taxon>Gadariae</taxon>
        <taxon>Gadiformes</taxon>
        <taxon>Gadoidei</taxon>
        <taxon>Merlucciidae</taxon>
        <taxon>Merluccius</taxon>
    </lineage>
</organism>
<dbReference type="GO" id="GO:0003676">
    <property type="term" value="F:nucleic acid binding"/>
    <property type="evidence" value="ECO:0007669"/>
    <property type="project" value="InterPro"/>
</dbReference>
<dbReference type="SUPFAM" id="SSF50630">
    <property type="entry name" value="Acid proteases"/>
    <property type="match status" value="1"/>
</dbReference>
<evidence type="ECO:0000256" key="2">
    <source>
        <dbReference type="SAM" id="Coils"/>
    </source>
</evidence>
<dbReference type="InterPro" id="IPR036875">
    <property type="entry name" value="Znf_CCHC_sf"/>
</dbReference>
<feature type="domain" description="CCHC-type" evidence="4">
    <location>
        <begin position="242"/>
        <end position="257"/>
    </location>
</feature>
<keyword evidence="2" id="KW-0175">Coiled coil</keyword>
<accession>A0AA47MQ34</accession>
<evidence type="ECO:0000256" key="3">
    <source>
        <dbReference type="SAM" id="MobiDB-lite"/>
    </source>
</evidence>
<dbReference type="PROSITE" id="PS50158">
    <property type="entry name" value="ZF_CCHC"/>
    <property type="match status" value="1"/>
</dbReference>
<name>A0AA47MQ34_MERPO</name>
<dbReference type="AlphaFoldDB" id="A0AA47MQ34"/>
<keyword evidence="1" id="KW-0863">Zinc-finger</keyword>
<evidence type="ECO:0000256" key="1">
    <source>
        <dbReference type="PROSITE-ProRule" id="PRU00047"/>
    </source>
</evidence>
<comment type="caution">
    <text evidence="5">The sequence shown here is derived from an EMBL/GenBank/DDBJ whole genome shotgun (WGS) entry which is preliminary data.</text>
</comment>
<reference evidence="5" key="1">
    <citation type="journal article" date="2023" name="Front. Mar. Sci.">
        <title>A new Merluccius polli reference genome to investigate the effects of global change in West African waters.</title>
        <authorList>
            <person name="Mateo J.L."/>
            <person name="Blanco-Fernandez C."/>
            <person name="Garcia-Vazquez E."/>
            <person name="Machado-Schiaffino G."/>
        </authorList>
    </citation>
    <scope>NUCLEOTIDE SEQUENCE</scope>
    <source>
        <strain evidence="5">C29</strain>
        <tissue evidence="5">Fin</tissue>
    </source>
</reference>
<dbReference type="Gene3D" id="2.40.70.10">
    <property type="entry name" value="Acid Proteases"/>
    <property type="match status" value="1"/>
</dbReference>
<gene>
    <name evidence="5" type="ORF">N1851_017070</name>
</gene>
<dbReference type="SUPFAM" id="SSF57756">
    <property type="entry name" value="Retrovirus zinc finger-like domains"/>
    <property type="match status" value="1"/>
</dbReference>
<sequence>MNAFTVSFIRQKYRSFKFTKIMNEFMNFRSMNAFRHNTGDRLPACAIPRAEFTNGTSQLMSMLQTIGNSALEKSAYVSVTWGWSSKAVAWAADRPPGRQPRFSGMSQEPLDLQALRGRMEQLQAENDRLRRDRDAAQAGSSSSGLLVDSAAPERVVYLPRERRCPVFRGSHGIGIDEWVEEVKTTSLQPRLDGSPDSSTSSQLAALTALVHKQQEQLNQITQTLAAMQKLPASQHSRPNIICRRCQRPGHYASDCENERSRPRPSSTVSAPQVVIKLAGVNVKCILDTGSMVSTISEKFFKQNFQGKLKSCHWLELRAANGLEIPYLGYLEPDVEVLGCIIPRRGVLVVKDPPERVTPPEVPGILGMNIIKACYQGLIRQCGPQSFDLSAVVEPSGPWLPAFQFCQQAEVQPPPSSPCLATLRSRRRVRIPGGSTKIVAATCSAFDTSSSILVEPLSSGYDLPAGLLVSSALVQVVRGTAYIPVVNVGVSAVNLRPRCPIGRLSSAEVPPLPPLASDGFMIYWCRLQPAMQPAWR</sequence>
<dbReference type="Proteomes" id="UP001174136">
    <property type="component" value="Unassembled WGS sequence"/>
</dbReference>
<keyword evidence="1" id="KW-0479">Metal-binding</keyword>
<feature type="region of interest" description="Disordered" evidence="3">
    <location>
        <begin position="126"/>
        <end position="145"/>
    </location>
</feature>
<feature type="compositionally biased region" description="Basic and acidic residues" evidence="3">
    <location>
        <begin position="126"/>
        <end position="135"/>
    </location>
</feature>
<evidence type="ECO:0000313" key="5">
    <source>
        <dbReference type="EMBL" id="KAK0144563.1"/>
    </source>
</evidence>
<dbReference type="InterPro" id="IPR001878">
    <property type="entry name" value="Znf_CCHC"/>
</dbReference>
<dbReference type="CDD" id="cd00303">
    <property type="entry name" value="retropepsin_like"/>
    <property type="match status" value="1"/>
</dbReference>
<evidence type="ECO:0000313" key="6">
    <source>
        <dbReference type="Proteomes" id="UP001174136"/>
    </source>
</evidence>
<keyword evidence="1" id="KW-0862">Zinc</keyword>
<feature type="compositionally biased region" description="Low complexity" evidence="3">
    <location>
        <begin position="136"/>
        <end position="145"/>
    </location>
</feature>
<feature type="coiled-coil region" evidence="2">
    <location>
        <begin position="203"/>
        <end position="230"/>
    </location>
</feature>
<protein>
    <recommendedName>
        <fullName evidence="4">CCHC-type domain-containing protein</fullName>
    </recommendedName>
</protein>
<dbReference type="EMBL" id="JAOPHQ010003129">
    <property type="protein sequence ID" value="KAK0144563.1"/>
    <property type="molecule type" value="Genomic_DNA"/>
</dbReference>
<evidence type="ECO:0000259" key="4">
    <source>
        <dbReference type="PROSITE" id="PS50158"/>
    </source>
</evidence>
<dbReference type="Gene3D" id="4.10.60.10">
    <property type="entry name" value="Zinc finger, CCHC-type"/>
    <property type="match status" value="1"/>
</dbReference>
<dbReference type="GO" id="GO:0008270">
    <property type="term" value="F:zinc ion binding"/>
    <property type="evidence" value="ECO:0007669"/>
    <property type="project" value="UniProtKB-KW"/>
</dbReference>
<dbReference type="InterPro" id="IPR021109">
    <property type="entry name" value="Peptidase_aspartic_dom_sf"/>
</dbReference>
<proteinExistence type="predicted"/>
<keyword evidence="6" id="KW-1185">Reference proteome</keyword>
<dbReference type="Pfam" id="PF00098">
    <property type="entry name" value="zf-CCHC"/>
    <property type="match status" value="1"/>
</dbReference>